<feature type="compositionally biased region" description="Basic and acidic residues" evidence="1">
    <location>
        <begin position="140"/>
        <end position="150"/>
    </location>
</feature>
<feature type="region of interest" description="Disordered" evidence="1">
    <location>
        <begin position="119"/>
        <end position="167"/>
    </location>
</feature>
<reference evidence="2" key="2">
    <citation type="submission" date="2022-01" db="EMBL/GenBank/DDBJ databases">
        <authorList>
            <person name="Yamashiro T."/>
            <person name="Shiraishi A."/>
            <person name="Satake H."/>
            <person name="Nakayama K."/>
        </authorList>
    </citation>
    <scope>NUCLEOTIDE SEQUENCE</scope>
</reference>
<keyword evidence="3" id="KW-1185">Reference proteome</keyword>
<accession>A0ABQ5HYN3</accession>
<evidence type="ECO:0000256" key="1">
    <source>
        <dbReference type="SAM" id="MobiDB-lite"/>
    </source>
</evidence>
<gene>
    <name evidence="2" type="ORF">Tco_1081290</name>
</gene>
<reference evidence="2" key="1">
    <citation type="journal article" date="2022" name="Int. J. Mol. Sci.">
        <title>Draft Genome of Tanacetum Coccineum: Genomic Comparison of Closely Related Tanacetum-Family Plants.</title>
        <authorList>
            <person name="Yamashiro T."/>
            <person name="Shiraishi A."/>
            <person name="Nakayama K."/>
            <person name="Satake H."/>
        </authorList>
    </citation>
    <scope>NUCLEOTIDE SEQUENCE</scope>
</reference>
<evidence type="ECO:0000313" key="2">
    <source>
        <dbReference type="EMBL" id="GJT92445.1"/>
    </source>
</evidence>
<organism evidence="2 3">
    <name type="scientific">Tanacetum coccineum</name>
    <dbReference type="NCBI Taxonomy" id="301880"/>
    <lineage>
        <taxon>Eukaryota</taxon>
        <taxon>Viridiplantae</taxon>
        <taxon>Streptophyta</taxon>
        <taxon>Embryophyta</taxon>
        <taxon>Tracheophyta</taxon>
        <taxon>Spermatophyta</taxon>
        <taxon>Magnoliopsida</taxon>
        <taxon>eudicotyledons</taxon>
        <taxon>Gunneridae</taxon>
        <taxon>Pentapetalae</taxon>
        <taxon>asterids</taxon>
        <taxon>campanulids</taxon>
        <taxon>Asterales</taxon>
        <taxon>Asteraceae</taxon>
        <taxon>Asteroideae</taxon>
        <taxon>Anthemideae</taxon>
        <taxon>Anthemidinae</taxon>
        <taxon>Tanacetum</taxon>
    </lineage>
</organism>
<dbReference type="Proteomes" id="UP001151760">
    <property type="component" value="Unassembled WGS sequence"/>
</dbReference>
<evidence type="ECO:0000313" key="3">
    <source>
        <dbReference type="Proteomes" id="UP001151760"/>
    </source>
</evidence>
<feature type="compositionally biased region" description="Polar residues" evidence="1">
    <location>
        <begin position="156"/>
        <end position="167"/>
    </location>
</feature>
<dbReference type="EMBL" id="BQNB010020110">
    <property type="protein sequence ID" value="GJT92445.1"/>
    <property type="molecule type" value="Genomic_DNA"/>
</dbReference>
<comment type="caution">
    <text evidence="2">The sequence shown here is derived from an EMBL/GenBank/DDBJ whole genome shotgun (WGS) entry which is preliminary data.</text>
</comment>
<feature type="compositionally biased region" description="Polar residues" evidence="1">
    <location>
        <begin position="120"/>
        <end position="139"/>
    </location>
</feature>
<proteinExistence type="predicted"/>
<name>A0ABQ5HYN3_9ASTR</name>
<protein>
    <submittedName>
        <fullName evidence="2">Uncharacterized protein</fullName>
    </submittedName>
</protein>
<sequence length="167" mass="18559">MVPETPLHFGVAERLSRTFRTENTGLRAEAPKMLWADSVSTPYLIYRIPYIPIGLRILEEEWRGKDTSLAYLKAAAQMKCDTAFGIRRVTGLSEAKILHLWTRFMKPENDSIVAEHGLSSEITQSPGESLDTSEGSKNSRSFEDSGRSDEEYSEDGASSNKGGSEIP</sequence>